<keyword evidence="5" id="KW-1185">Reference proteome</keyword>
<dbReference type="Proteomes" id="UP000076927">
    <property type="component" value="Chromosome"/>
</dbReference>
<dbReference type="PATRIC" id="fig|1178515.4.peg.285"/>
<dbReference type="GO" id="GO:0035556">
    <property type="term" value="P:intracellular signal transduction"/>
    <property type="evidence" value="ECO:0007669"/>
    <property type="project" value="InterPro"/>
</dbReference>
<dbReference type="PROSITE" id="PS50008">
    <property type="entry name" value="PIPLC_Y_DOMAIN"/>
    <property type="match status" value="1"/>
</dbReference>
<evidence type="ECO:0000256" key="1">
    <source>
        <dbReference type="SAM" id="MobiDB-lite"/>
    </source>
</evidence>
<proteinExistence type="predicted"/>
<evidence type="ECO:0000259" key="3">
    <source>
        <dbReference type="PROSITE" id="PS50008"/>
    </source>
</evidence>
<dbReference type="AlphaFoldDB" id="A0A172TDV7"/>
<dbReference type="PROSITE" id="PS51257">
    <property type="entry name" value="PROKAR_LIPOPROTEIN"/>
    <property type="match status" value="1"/>
</dbReference>
<organism evidence="4 5">
    <name type="scientific">Paenibacillus swuensis</name>
    <dbReference type="NCBI Taxonomy" id="1178515"/>
    <lineage>
        <taxon>Bacteria</taxon>
        <taxon>Bacillati</taxon>
        <taxon>Bacillota</taxon>
        <taxon>Bacilli</taxon>
        <taxon>Bacillales</taxon>
        <taxon>Paenibacillaceae</taxon>
        <taxon>Paenibacillus</taxon>
    </lineage>
</organism>
<dbReference type="STRING" id="1178515.SY83_01545"/>
<feature type="chain" id="PRO_5038631632" description="PI-PLC Y-box domain-containing protein" evidence="2">
    <location>
        <begin position="29"/>
        <end position="518"/>
    </location>
</feature>
<dbReference type="RefSeq" id="WP_068603604.1">
    <property type="nucleotide sequence ID" value="NZ_CP011388.1"/>
</dbReference>
<dbReference type="InterPro" id="IPR001711">
    <property type="entry name" value="PLipase_C_Pinositol-sp_Y"/>
</dbReference>
<reference evidence="4 5" key="1">
    <citation type="submission" date="2015-01" db="EMBL/GenBank/DDBJ databases">
        <title>Paenibacillus swuensis/DY6/whole genome sequencing.</title>
        <authorList>
            <person name="Kim M.K."/>
            <person name="Srinivasan S."/>
            <person name="Lee J.-J."/>
        </authorList>
    </citation>
    <scope>NUCLEOTIDE SEQUENCE [LARGE SCALE GENOMIC DNA]</scope>
    <source>
        <strain evidence="4 5">DY6</strain>
    </source>
</reference>
<dbReference type="Pfam" id="PF12010">
    <property type="entry name" value="DUF3502"/>
    <property type="match status" value="1"/>
</dbReference>
<dbReference type="SUPFAM" id="SSF53850">
    <property type="entry name" value="Periplasmic binding protein-like II"/>
    <property type="match status" value="1"/>
</dbReference>
<gene>
    <name evidence="4" type="ORF">SY83_01545</name>
</gene>
<sequence>MRKKRKLLGLTAVTVLAISMMLSGCSGNGNKNEAGNTGNAKNGSNVEATGENTAEPKLEPVDLNWYIEADEQKDVGAVEEELNKYLADKINAKIHLKLISYANYKTKIDLNFASGEEMDIVSVTGWSTPYQTYVAKGTFLDITELLPKHAPKLKELLSDKLYDAALMNGKLYAVPVVKELGASFDATVRKDIVEQTGFDLASAKKPADFAPYLEAAKKLNPQAGTIGFNPARFAGTGYYPILGDNGALWISFDDPTGKVVNIFETPEYMESAKVVRDWWNKGYIFKDAPIAGFDNNAALVAGKSVLNFGYGKPYAEMQTKSGAQNKFDFVNQPLISPHFDTNDAITVMQAISSTSKNPERALMFLELLNTDPVVSNLVNFGIEGEHYVKQADGTIDYPEGQTGQTTGYDLQRTWLVGNNFINLVRKGTPADIWDKYKEFNDQAKPTATVGFVFNSEPVKTEVAAMSNIDIKYTGAMVAGSLDPETTIPKIIKEYKAAGIDKVLAEAQKQIDAFLASKK</sequence>
<feature type="region of interest" description="Disordered" evidence="1">
    <location>
        <begin position="33"/>
        <end position="54"/>
    </location>
</feature>
<keyword evidence="2" id="KW-0732">Signal</keyword>
<dbReference type="KEGG" id="pswu:SY83_01545"/>
<name>A0A172TDV7_9BACL</name>
<evidence type="ECO:0000313" key="4">
    <source>
        <dbReference type="EMBL" id="ANE45229.1"/>
    </source>
</evidence>
<feature type="domain" description="PI-PLC Y-box" evidence="3">
    <location>
        <begin position="397"/>
        <end position="459"/>
    </location>
</feature>
<evidence type="ECO:0000313" key="5">
    <source>
        <dbReference type="Proteomes" id="UP000076927"/>
    </source>
</evidence>
<dbReference type="InterPro" id="IPR022627">
    <property type="entry name" value="DUF3502"/>
</dbReference>
<dbReference type="GO" id="GO:0004435">
    <property type="term" value="F:phosphatidylinositol-4,5-bisphosphate phospholipase C activity"/>
    <property type="evidence" value="ECO:0007669"/>
    <property type="project" value="InterPro"/>
</dbReference>
<dbReference type="PANTHER" id="PTHR43649">
    <property type="entry name" value="ARABINOSE-BINDING PROTEIN-RELATED"/>
    <property type="match status" value="1"/>
</dbReference>
<accession>A0A172TDV7</accession>
<dbReference type="OrthoDB" id="2636783at2"/>
<dbReference type="InterPro" id="IPR050490">
    <property type="entry name" value="Bact_solute-bd_prot1"/>
</dbReference>
<evidence type="ECO:0000256" key="2">
    <source>
        <dbReference type="SAM" id="SignalP"/>
    </source>
</evidence>
<dbReference type="GO" id="GO:0006629">
    <property type="term" value="P:lipid metabolic process"/>
    <property type="evidence" value="ECO:0007669"/>
    <property type="project" value="InterPro"/>
</dbReference>
<feature type="signal peptide" evidence="2">
    <location>
        <begin position="1"/>
        <end position="28"/>
    </location>
</feature>
<feature type="compositionally biased region" description="Polar residues" evidence="1">
    <location>
        <begin position="33"/>
        <end position="52"/>
    </location>
</feature>
<dbReference type="EMBL" id="CP011388">
    <property type="protein sequence ID" value="ANE45229.1"/>
    <property type="molecule type" value="Genomic_DNA"/>
</dbReference>
<dbReference type="PANTHER" id="PTHR43649:SF17">
    <property type="entry name" value="ABC TRANSPORTER SOLUTE BINDING PROTEIN-SUGAR TRANSPORT"/>
    <property type="match status" value="1"/>
</dbReference>
<dbReference type="Gene3D" id="3.40.190.10">
    <property type="entry name" value="Periplasmic binding protein-like II"/>
    <property type="match status" value="1"/>
</dbReference>
<protein>
    <recommendedName>
        <fullName evidence="3">PI-PLC Y-box domain-containing protein</fullName>
    </recommendedName>
</protein>